<dbReference type="SUPFAM" id="SSF47762">
    <property type="entry name" value="PAH2 domain"/>
    <property type="match status" value="1"/>
</dbReference>
<protein>
    <recommendedName>
        <fullName evidence="4">Paired amphipathic helix protein</fullName>
    </recommendedName>
</protein>
<keyword evidence="2" id="KW-0539">Nucleus</keyword>
<dbReference type="AlphaFoldDB" id="A0A396GY49"/>
<accession>A0A396GY49</accession>
<dbReference type="Gene3D" id="1.20.1160.11">
    <property type="entry name" value="Paired amphipathic helix"/>
    <property type="match status" value="1"/>
</dbReference>
<evidence type="ECO:0000313" key="3">
    <source>
        <dbReference type="EMBL" id="RHN44384.1"/>
    </source>
</evidence>
<dbReference type="InterPro" id="IPR036600">
    <property type="entry name" value="PAH_sf"/>
</dbReference>
<name>A0A396GY49_MEDTR</name>
<proteinExistence type="predicted"/>
<dbReference type="EMBL" id="PSQE01000007">
    <property type="protein sequence ID" value="RHN44384.1"/>
    <property type="molecule type" value="Genomic_DNA"/>
</dbReference>
<comment type="caution">
    <text evidence="3">The sequence shown here is derived from an EMBL/GenBank/DDBJ whole genome shotgun (WGS) entry which is preliminary data.</text>
</comment>
<evidence type="ECO:0000256" key="2">
    <source>
        <dbReference type="ARBA" id="ARBA00023242"/>
    </source>
</evidence>
<gene>
    <name evidence="3" type="ORF">MtrunA17_Chr7g0218881</name>
</gene>
<evidence type="ECO:0000256" key="1">
    <source>
        <dbReference type="ARBA" id="ARBA00004123"/>
    </source>
</evidence>
<organism evidence="3">
    <name type="scientific">Medicago truncatula</name>
    <name type="common">Barrel medic</name>
    <name type="synonym">Medicago tribuloides</name>
    <dbReference type="NCBI Taxonomy" id="3880"/>
    <lineage>
        <taxon>Eukaryota</taxon>
        <taxon>Viridiplantae</taxon>
        <taxon>Streptophyta</taxon>
        <taxon>Embryophyta</taxon>
        <taxon>Tracheophyta</taxon>
        <taxon>Spermatophyta</taxon>
        <taxon>Magnoliopsida</taxon>
        <taxon>eudicotyledons</taxon>
        <taxon>Gunneridae</taxon>
        <taxon>Pentapetalae</taxon>
        <taxon>rosids</taxon>
        <taxon>fabids</taxon>
        <taxon>Fabales</taxon>
        <taxon>Fabaceae</taxon>
        <taxon>Papilionoideae</taxon>
        <taxon>50 kb inversion clade</taxon>
        <taxon>NPAAA clade</taxon>
        <taxon>Hologalegina</taxon>
        <taxon>IRL clade</taxon>
        <taxon>Trifolieae</taxon>
        <taxon>Medicago</taxon>
    </lineage>
</organism>
<sequence>MKRIYADRPVIDHAYVSEYMHKLKDRFLNAPHVFPSFINIVSSYLHGEKSFDVVIREVGLLFEGNGDDLIDELNNWFSS</sequence>
<evidence type="ECO:0008006" key="4">
    <source>
        <dbReference type="Google" id="ProtNLM"/>
    </source>
</evidence>
<reference evidence="3" key="1">
    <citation type="journal article" date="2018" name="Nat. Plants">
        <title>Whole-genome landscape of Medicago truncatula symbiotic genes.</title>
        <authorList>
            <person name="Pecrix Y."/>
            <person name="Gamas P."/>
            <person name="Carrere S."/>
        </authorList>
    </citation>
    <scope>NUCLEOTIDE SEQUENCE</scope>
    <source>
        <tissue evidence="3">Leaves</tissue>
    </source>
</reference>
<dbReference type="Proteomes" id="UP000265566">
    <property type="component" value="Chromosome 7"/>
</dbReference>
<dbReference type="GO" id="GO:0005634">
    <property type="term" value="C:nucleus"/>
    <property type="evidence" value="ECO:0007669"/>
    <property type="project" value="UniProtKB-SubCell"/>
</dbReference>
<comment type="subcellular location">
    <subcellularLocation>
        <location evidence="1">Nucleus</location>
    </subcellularLocation>
</comment>
<dbReference type="GO" id="GO:0006355">
    <property type="term" value="P:regulation of DNA-templated transcription"/>
    <property type="evidence" value="ECO:0007669"/>
    <property type="project" value="InterPro"/>
</dbReference>
<dbReference type="Gramene" id="rna38501">
    <property type="protein sequence ID" value="RHN44384.1"/>
    <property type="gene ID" value="gene38501"/>
</dbReference>